<evidence type="ECO:0000313" key="2">
    <source>
        <dbReference type="EMBL" id="PXV67983.1"/>
    </source>
</evidence>
<reference evidence="2 3" key="1">
    <citation type="submission" date="2018-03" db="EMBL/GenBank/DDBJ databases">
        <title>Genomic Encyclopedia of Archaeal and Bacterial Type Strains, Phase II (KMG-II): from individual species to whole genera.</title>
        <authorList>
            <person name="Goeker M."/>
        </authorList>
    </citation>
    <scope>NUCLEOTIDE SEQUENCE [LARGE SCALE GENOMIC DNA]</scope>
    <source>
        <strain evidence="2 3">DSM 100214</strain>
    </source>
</reference>
<dbReference type="AlphaFoldDB" id="A0A2V3PSC1"/>
<feature type="transmembrane region" description="Helical" evidence="1">
    <location>
        <begin position="29"/>
        <end position="51"/>
    </location>
</feature>
<keyword evidence="1" id="KW-0472">Membrane</keyword>
<keyword evidence="1" id="KW-0812">Transmembrane</keyword>
<proteinExistence type="predicted"/>
<dbReference type="RefSeq" id="WP_110309278.1">
    <property type="nucleotide sequence ID" value="NZ_QICL01000002.1"/>
</dbReference>
<evidence type="ECO:0000256" key="1">
    <source>
        <dbReference type="SAM" id="Phobius"/>
    </source>
</evidence>
<sequence length="119" mass="13363">MIYAIILIVLGLIAILFNKKPITKQAAVVKVWLAPLFIIWGTVGIVILSTIRYSVIDENATYWYFLILGSSIEILIAVFFIYRYIKLKKNPQPDDNLFLPQTILGVVAILVGVATILVK</sequence>
<dbReference type="Proteomes" id="UP000247973">
    <property type="component" value="Unassembled WGS sequence"/>
</dbReference>
<feature type="transmembrane region" description="Helical" evidence="1">
    <location>
        <begin position="63"/>
        <end position="85"/>
    </location>
</feature>
<dbReference type="OrthoDB" id="9951682at2"/>
<gene>
    <name evidence="2" type="ORF">CLV62_10213</name>
</gene>
<evidence type="ECO:0000313" key="3">
    <source>
        <dbReference type="Proteomes" id="UP000247973"/>
    </source>
</evidence>
<keyword evidence="1" id="KW-1133">Transmembrane helix</keyword>
<comment type="caution">
    <text evidence="2">The sequence shown here is derived from an EMBL/GenBank/DDBJ whole genome shotgun (WGS) entry which is preliminary data.</text>
</comment>
<accession>A0A2V3PSC1</accession>
<dbReference type="EMBL" id="QICL01000002">
    <property type="protein sequence ID" value="PXV67983.1"/>
    <property type="molecule type" value="Genomic_DNA"/>
</dbReference>
<feature type="transmembrane region" description="Helical" evidence="1">
    <location>
        <begin position="97"/>
        <end position="118"/>
    </location>
</feature>
<name>A0A2V3PSC1_9BACT</name>
<organism evidence="2 3">
    <name type="scientific">Dysgonomonas alginatilytica</name>
    <dbReference type="NCBI Taxonomy" id="1605892"/>
    <lineage>
        <taxon>Bacteria</taxon>
        <taxon>Pseudomonadati</taxon>
        <taxon>Bacteroidota</taxon>
        <taxon>Bacteroidia</taxon>
        <taxon>Bacteroidales</taxon>
        <taxon>Dysgonomonadaceae</taxon>
        <taxon>Dysgonomonas</taxon>
    </lineage>
</organism>
<protein>
    <submittedName>
        <fullName evidence="2">Uncharacterized protein</fullName>
    </submittedName>
</protein>
<keyword evidence="3" id="KW-1185">Reference proteome</keyword>